<proteinExistence type="predicted"/>
<dbReference type="AlphaFoldDB" id="A0A0H5Q948"/>
<dbReference type="EMBL" id="LN854288">
    <property type="protein sequence ID" value="CRY97904.1"/>
    <property type="molecule type" value="Genomic_DNA"/>
</dbReference>
<organism evidence="1">
    <name type="scientific">uncultured prokaryote</name>
    <dbReference type="NCBI Taxonomy" id="198431"/>
    <lineage>
        <taxon>unclassified sequences</taxon>
        <taxon>environmental samples</taxon>
    </lineage>
</organism>
<keyword evidence="1" id="KW-0614">Plasmid</keyword>
<name>A0A0H5Q948_9ZZZZ</name>
<reference evidence="1" key="1">
    <citation type="submission" date="2015-06" db="EMBL/GenBank/DDBJ databases">
        <authorList>
            <person name="Joergensen T."/>
        </authorList>
    </citation>
    <scope>NUCLEOTIDE SEQUENCE</scope>
    <source>
        <plasmid evidence="1">pRGRH1789</plasmid>
    </source>
</reference>
<evidence type="ECO:0000313" key="1">
    <source>
        <dbReference type="EMBL" id="CRY97904.1"/>
    </source>
</evidence>
<sequence length="92" mass="9566">MAKKCLDAITGGAMREQLRTMRSAAHVVAALSEYAEIDSIGFAADAVTEAVAALERAMLDAGDVAVSPSNAVHVQQNVYDIVSSCRLRGGAT</sequence>
<protein>
    <submittedName>
        <fullName evidence="1">Uncharacterized protein</fullName>
    </submittedName>
</protein>
<reference evidence="1" key="2">
    <citation type="submission" date="2015-07" db="EMBL/GenBank/DDBJ databases">
        <title>Plasmids, circular viruses and viroids from rat gut.</title>
        <authorList>
            <person name="Jorgensen T.J."/>
            <person name="Hansen M.A."/>
            <person name="Xu Z."/>
            <person name="Tabak M.A."/>
            <person name="Sorensen S.J."/>
            <person name="Hansen L.H."/>
        </authorList>
    </citation>
    <scope>NUCLEOTIDE SEQUENCE</scope>
    <source>
        <plasmid evidence="1">pRGRH1789</plasmid>
    </source>
</reference>
<geneLocation type="plasmid" evidence="1">
    <name>pRGRH1789</name>
</geneLocation>
<accession>A0A0H5Q948</accession>